<evidence type="ECO:0000256" key="4">
    <source>
        <dbReference type="ARBA" id="ARBA00023136"/>
    </source>
</evidence>
<evidence type="ECO:0000313" key="8">
    <source>
        <dbReference type="Proteomes" id="UP000002704"/>
    </source>
</evidence>
<feature type="transmembrane region" description="Helical" evidence="5">
    <location>
        <begin position="174"/>
        <end position="201"/>
    </location>
</feature>
<dbReference type="Pfam" id="PF04893">
    <property type="entry name" value="Yip1"/>
    <property type="match status" value="1"/>
</dbReference>
<dbReference type="GO" id="GO:0016020">
    <property type="term" value="C:membrane"/>
    <property type="evidence" value="ECO:0007669"/>
    <property type="project" value="UniProtKB-SubCell"/>
</dbReference>
<sequence>MAITRGVTGMIHHVVGLFTHPDQEWKEIRGDQEESISHMYLTHTLILAAIPAVSAFIGTTQVGWVIGNRAPVMLTVESALWMTIMSYLAMLGGVAVMGAFVHWMARTYDANPSLARCVAFATYTATPLFVGGLAALYPHMWLGMIVGTAAICYTVYLLYVGLPTFMNIPSDEGFLFSSSVLAVGLVVLVAIMAFTVIVWGLGVGPVYTN</sequence>
<dbReference type="InterPro" id="IPR006977">
    <property type="entry name" value="Yip1_dom"/>
</dbReference>
<accession>Q3K8D4</accession>
<evidence type="ECO:0000256" key="2">
    <source>
        <dbReference type="ARBA" id="ARBA00022692"/>
    </source>
</evidence>
<name>Q3K8D4_PSEPF</name>
<dbReference type="eggNOG" id="ENOG502Z7KS">
    <property type="taxonomic scope" value="Bacteria"/>
</dbReference>
<keyword evidence="2 5" id="KW-0812">Transmembrane</keyword>
<dbReference type="HOGENOM" id="CLU_099801_0_0_6"/>
<gene>
    <name evidence="7" type="primary">yohC</name>
    <name evidence="7" type="ordered locus">Pfl01_4233</name>
</gene>
<evidence type="ECO:0000256" key="3">
    <source>
        <dbReference type="ARBA" id="ARBA00022989"/>
    </source>
</evidence>
<feature type="transmembrane region" description="Helical" evidence="5">
    <location>
        <begin position="79"/>
        <end position="101"/>
    </location>
</feature>
<reference evidence="7 8" key="1">
    <citation type="journal article" date="2009" name="Genome Biol.">
        <title>Genomic and genetic analyses of diversity and plant interactions of Pseudomonas fluorescens.</title>
        <authorList>
            <person name="Silby M.W."/>
            <person name="Cerdeno-Tarraga A.M."/>
            <person name="Vernikos G.S."/>
            <person name="Giddens S.R."/>
            <person name="Jackson R.W."/>
            <person name="Preston G.M."/>
            <person name="Zhang X.X."/>
            <person name="Moon C.D."/>
            <person name="Gehrig S.M."/>
            <person name="Godfrey S.A."/>
            <person name="Knight C.G."/>
            <person name="Malone J.G."/>
            <person name="Robinson Z."/>
            <person name="Spiers A.J."/>
            <person name="Harris S."/>
            <person name="Challis G.L."/>
            <person name="Yaxley A.M."/>
            <person name="Harris D."/>
            <person name="Seeger K."/>
            <person name="Murphy L."/>
            <person name="Rutter S."/>
            <person name="Squares R."/>
            <person name="Quail M.A."/>
            <person name="Saunders E."/>
            <person name="Mavromatis K."/>
            <person name="Brettin T.S."/>
            <person name="Bentley S.D."/>
            <person name="Hothersall J."/>
            <person name="Stephens E."/>
            <person name="Thomas C.M."/>
            <person name="Parkhill J."/>
            <person name="Levy S.B."/>
            <person name="Rainey P.B."/>
            <person name="Thomson N.R."/>
        </authorList>
    </citation>
    <scope>NUCLEOTIDE SEQUENCE [LARGE SCALE GENOMIC DNA]</scope>
    <source>
        <strain evidence="7 8">Pf0-1</strain>
    </source>
</reference>
<evidence type="ECO:0000256" key="5">
    <source>
        <dbReference type="SAM" id="Phobius"/>
    </source>
</evidence>
<dbReference type="KEGG" id="pfo:Pfl01_4233"/>
<dbReference type="AlphaFoldDB" id="Q3K8D4"/>
<evidence type="ECO:0000256" key="1">
    <source>
        <dbReference type="ARBA" id="ARBA00004141"/>
    </source>
</evidence>
<evidence type="ECO:0000259" key="6">
    <source>
        <dbReference type="Pfam" id="PF04893"/>
    </source>
</evidence>
<keyword evidence="4 5" id="KW-0472">Membrane</keyword>
<proteinExistence type="predicted"/>
<evidence type="ECO:0000313" key="7">
    <source>
        <dbReference type="EMBL" id="ABA75970.1"/>
    </source>
</evidence>
<dbReference type="Proteomes" id="UP000002704">
    <property type="component" value="Chromosome"/>
</dbReference>
<protein>
    <submittedName>
        <fullName evidence="7">Putative membrane protein</fullName>
    </submittedName>
</protein>
<feature type="transmembrane region" description="Helical" evidence="5">
    <location>
        <begin position="45"/>
        <end position="67"/>
    </location>
</feature>
<feature type="transmembrane region" description="Helical" evidence="5">
    <location>
        <begin position="141"/>
        <end position="162"/>
    </location>
</feature>
<dbReference type="EMBL" id="CP000094">
    <property type="protein sequence ID" value="ABA75970.1"/>
    <property type="molecule type" value="Genomic_DNA"/>
</dbReference>
<feature type="transmembrane region" description="Helical" evidence="5">
    <location>
        <begin position="113"/>
        <end position="135"/>
    </location>
</feature>
<organism evidence="7 8">
    <name type="scientific">Pseudomonas fluorescens (strain Pf0-1)</name>
    <dbReference type="NCBI Taxonomy" id="205922"/>
    <lineage>
        <taxon>Bacteria</taxon>
        <taxon>Pseudomonadati</taxon>
        <taxon>Pseudomonadota</taxon>
        <taxon>Gammaproteobacteria</taxon>
        <taxon>Pseudomonadales</taxon>
        <taxon>Pseudomonadaceae</taxon>
        <taxon>Pseudomonas</taxon>
    </lineage>
</organism>
<feature type="domain" description="Yip1" evidence="6">
    <location>
        <begin position="16"/>
        <end position="191"/>
    </location>
</feature>
<comment type="subcellular location">
    <subcellularLocation>
        <location evidence="1">Membrane</location>
        <topology evidence="1">Multi-pass membrane protein</topology>
    </subcellularLocation>
</comment>
<keyword evidence="3 5" id="KW-1133">Transmembrane helix</keyword>